<dbReference type="AlphaFoldDB" id="A0AAE5A997"/>
<comment type="caution">
    <text evidence="1">The sequence shown here is derived from an EMBL/GenBank/DDBJ whole genome shotgun (WGS) entry which is preliminary data.</text>
</comment>
<reference evidence="1" key="1">
    <citation type="submission" date="2023-10" db="EMBL/GenBank/DDBJ databases">
        <title>Development of a sustainable strategy for remediation of hydrocarbon-contaminated territories based on the waste exchange concept.</title>
        <authorList>
            <person name="Krivoruchko A."/>
        </authorList>
    </citation>
    <scope>NUCLEOTIDE SEQUENCE</scope>
    <source>
        <strain evidence="1">IEGM 68</strain>
    </source>
</reference>
<gene>
    <name evidence="1" type="ORF">R4315_27570</name>
</gene>
<accession>A0AAE5A997</accession>
<evidence type="ECO:0000313" key="2">
    <source>
        <dbReference type="Proteomes" id="UP001185863"/>
    </source>
</evidence>
<protein>
    <submittedName>
        <fullName evidence="1">Uncharacterized protein</fullName>
    </submittedName>
</protein>
<organism evidence="1 2">
    <name type="scientific">Rhodococcus oxybenzonivorans</name>
    <dbReference type="NCBI Taxonomy" id="1990687"/>
    <lineage>
        <taxon>Bacteria</taxon>
        <taxon>Bacillati</taxon>
        <taxon>Actinomycetota</taxon>
        <taxon>Actinomycetes</taxon>
        <taxon>Mycobacteriales</taxon>
        <taxon>Nocardiaceae</taxon>
        <taxon>Rhodococcus</taxon>
    </lineage>
</organism>
<dbReference type="RefSeq" id="WP_213572063.1">
    <property type="nucleotide sequence ID" value="NZ_JAWLUP010000144.1"/>
</dbReference>
<proteinExistence type="predicted"/>
<sequence>MEYRKPEFAATDCRQHMLTVAQCLRSELVDLVLSRCRSGVRNSRFPMTSPVPGVGGLFAHPENTSDFGPTGSLSQCAPDDVESRVVQFIFEVDADRQGVEMTGRRRSQLSPFCEFPPPGSSFLVAPFGRRHGCFAHVLHTVVMNPQRREPLDSPDALLIAAFHAVSLS</sequence>
<name>A0AAE5A997_9NOCA</name>
<evidence type="ECO:0000313" key="1">
    <source>
        <dbReference type="EMBL" id="MDV7268281.1"/>
    </source>
</evidence>
<dbReference type="Proteomes" id="UP001185863">
    <property type="component" value="Unassembled WGS sequence"/>
</dbReference>
<dbReference type="EMBL" id="JAWLUP010000144">
    <property type="protein sequence ID" value="MDV7268281.1"/>
    <property type="molecule type" value="Genomic_DNA"/>
</dbReference>